<dbReference type="InterPro" id="IPR034804">
    <property type="entry name" value="SQR/QFR_C/D"/>
</dbReference>
<gene>
    <name evidence="9" type="ORF">ACFO3F_03430</name>
</gene>
<dbReference type="CDD" id="cd03498">
    <property type="entry name" value="SQR_TypeB_2_TM"/>
    <property type="match status" value="1"/>
</dbReference>
<evidence type="ECO:0000256" key="3">
    <source>
        <dbReference type="ARBA" id="ARBA00022692"/>
    </source>
</evidence>
<proteinExistence type="predicted"/>
<name>A0ABV9D6E1_9MICO</name>
<evidence type="ECO:0000256" key="5">
    <source>
        <dbReference type="ARBA" id="ARBA00022989"/>
    </source>
</evidence>
<comment type="subcellular location">
    <subcellularLocation>
        <location evidence="1">Membrane</location>
    </subcellularLocation>
</comment>
<dbReference type="Gene3D" id="1.20.1300.10">
    <property type="entry name" value="Fumarate reductase/succinate dehydrogenase, transmembrane subunit"/>
    <property type="match status" value="1"/>
</dbReference>
<dbReference type="NCBIfam" id="TIGR02046">
    <property type="entry name" value="sdhC_b558_fam"/>
    <property type="match status" value="1"/>
</dbReference>
<feature type="transmembrane region" description="Helical" evidence="8">
    <location>
        <begin position="123"/>
        <end position="143"/>
    </location>
</feature>
<organism evidence="9 10">
    <name type="scientific">Georgenia faecalis</name>
    <dbReference type="NCBI Taxonomy" id="2483799"/>
    <lineage>
        <taxon>Bacteria</taxon>
        <taxon>Bacillati</taxon>
        <taxon>Actinomycetota</taxon>
        <taxon>Actinomycetes</taxon>
        <taxon>Micrococcales</taxon>
        <taxon>Bogoriellaceae</taxon>
        <taxon>Georgenia</taxon>
    </lineage>
</organism>
<feature type="transmembrane region" description="Helical" evidence="8">
    <location>
        <begin position="20"/>
        <end position="40"/>
    </location>
</feature>
<comment type="caution">
    <text evidence="9">The sequence shown here is derived from an EMBL/GenBank/DDBJ whole genome shotgun (WGS) entry which is preliminary data.</text>
</comment>
<evidence type="ECO:0000256" key="4">
    <source>
        <dbReference type="ARBA" id="ARBA00022723"/>
    </source>
</evidence>
<keyword evidence="10" id="KW-1185">Reference proteome</keyword>
<evidence type="ECO:0000256" key="6">
    <source>
        <dbReference type="ARBA" id="ARBA00023004"/>
    </source>
</evidence>
<evidence type="ECO:0000313" key="10">
    <source>
        <dbReference type="Proteomes" id="UP001595955"/>
    </source>
</evidence>
<evidence type="ECO:0000313" key="9">
    <source>
        <dbReference type="EMBL" id="MFC4554290.1"/>
    </source>
</evidence>
<keyword evidence="5 8" id="KW-1133">Transmembrane helix</keyword>
<evidence type="ECO:0000256" key="2">
    <source>
        <dbReference type="ARBA" id="ARBA00022617"/>
    </source>
</evidence>
<protein>
    <submittedName>
        <fullName evidence="9">Succinate dehydrogenase cytochrome b subunit</fullName>
    </submittedName>
</protein>
<feature type="transmembrane region" description="Helical" evidence="8">
    <location>
        <begin position="202"/>
        <end position="230"/>
    </location>
</feature>
<accession>A0ABV9D6E1</accession>
<feature type="transmembrane region" description="Helical" evidence="8">
    <location>
        <begin position="72"/>
        <end position="95"/>
    </location>
</feature>
<evidence type="ECO:0000256" key="8">
    <source>
        <dbReference type="SAM" id="Phobius"/>
    </source>
</evidence>
<sequence>MSITSTRAVPLAGRRTTVALKIVMAVTGLLFVAFVLAHMYGNLKMFSGQEAFNSYAEHLRELGDPILPYGGFLWIMRVGLIVSLVLHVAATVILWRRAGRARGTRYVKKKSVGSSLSSRTMRWGGLALLAFIVFHILQFTTLTVQVGGPADNPYGRMVAAFEVWWLLLLYVVAMVALGMHLRHGIWSATQTLGLSNRRREPALRLAAVTVALITVVGFLAPPFAVFFGLID</sequence>
<reference evidence="10" key="1">
    <citation type="journal article" date="2019" name="Int. J. Syst. Evol. Microbiol.">
        <title>The Global Catalogue of Microorganisms (GCM) 10K type strain sequencing project: providing services to taxonomists for standard genome sequencing and annotation.</title>
        <authorList>
            <consortium name="The Broad Institute Genomics Platform"/>
            <consortium name="The Broad Institute Genome Sequencing Center for Infectious Disease"/>
            <person name="Wu L."/>
            <person name="Ma J."/>
        </authorList>
    </citation>
    <scope>NUCLEOTIDE SEQUENCE [LARGE SCALE GENOMIC DNA]</scope>
    <source>
        <strain evidence="10">JCM 3369</strain>
    </source>
</reference>
<dbReference type="InterPro" id="IPR000701">
    <property type="entry name" value="SuccDH_FuR_B_TM-su"/>
</dbReference>
<dbReference type="EMBL" id="JBHSGF010000002">
    <property type="protein sequence ID" value="MFC4554290.1"/>
    <property type="molecule type" value="Genomic_DNA"/>
</dbReference>
<dbReference type="RefSeq" id="WP_277602180.1">
    <property type="nucleotide sequence ID" value="NZ_CP033325.1"/>
</dbReference>
<keyword evidence="3 8" id="KW-0812">Transmembrane</keyword>
<keyword evidence="6" id="KW-0408">Iron</keyword>
<evidence type="ECO:0000256" key="1">
    <source>
        <dbReference type="ARBA" id="ARBA00004370"/>
    </source>
</evidence>
<dbReference type="InterPro" id="IPR011138">
    <property type="entry name" value="Cytochrome_b-558"/>
</dbReference>
<dbReference type="Pfam" id="PF01127">
    <property type="entry name" value="Sdh_cyt"/>
    <property type="match status" value="1"/>
</dbReference>
<keyword evidence="7 8" id="KW-0472">Membrane</keyword>
<feature type="transmembrane region" description="Helical" evidence="8">
    <location>
        <begin position="163"/>
        <end position="181"/>
    </location>
</feature>
<evidence type="ECO:0000256" key="7">
    <source>
        <dbReference type="ARBA" id="ARBA00023136"/>
    </source>
</evidence>
<keyword evidence="2" id="KW-0349">Heme</keyword>
<dbReference type="Proteomes" id="UP001595955">
    <property type="component" value="Unassembled WGS sequence"/>
</dbReference>
<keyword evidence="4" id="KW-0479">Metal-binding</keyword>
<dbReference type="SUPFAM" id="SSF81343">
    <property type="entry name" value="Fumarate reductase respiratory complex transmembrane subunits"/>
    <property type="match status" value="1"/>
</dbReference>